<sequence>MKLDEFGGIIKNKARLVAHGYRQEEGIDFEESFAPVARLDDIRIFLSFVAHMNTIEFSKGTADPTLFIRRQDKDIILVAKILDEVHLENHGYHKAQQISLDDAQVALANRCKIGKCNHRLSFSLKSNESSLQEYYAVAFRVEPPKAKTKYKKMTNEPVTSSKTKTVHASKGSRLKLSAKVAKTAKKKQPATMPKTKGLAILYEVALSEAEKLSWLPRETRKISHVSCKWLRLEVPDVPKYTLESDEESWTFSQDEDDVDEEIDVNVDSEETKSDNDRDDLTHPNLQTNQFAKAISSILGIVENSLASKIKEAVDVAIQLQTNKLREEAQAENQEFLNQTKMKTPPLDQTKGQREGDQEKEAESSKEPTHKESKSISSLKDISRSQPKSSGKFAHVEEHGQKVDDLEDQSHQEFNTGNDDGTSVREALDVDESQWNPSSSLTPDRECHKTKTIENRPPQQKQK</sequence>
<evidence type="ECO:0000313" key="3">
    <source>
        <dbReference type="EMBL" id="GEU82320.1"/>
    </source>
</evidence>
<organism evidence="3">
    <name type="scientific">Tanacetum cinerariifolium</name>
    <name type="common">Dalmatian daisy</name>
    <name type="synonym">Chrysanthemum cinerariifolium</name>
    <dbReference type="NCBI Taxonomy" id="118510"/>
    <lineage>
        <taxon>Eukaryota</taxon>
        <taxon>Viridiplantae</taxon>
        <taxon>Streptophyta</taxon>
        <taxon>Embryophyta</taxon>
        <taxon>Tracheophyta</taxon>
        <taxon>Spermatophyta</taxon>
        <taxon>Magnoliopsida</taxon>
        <taxon>eudicotyledons</taxon>
        <taxon>Gunneridae</taxon>
        <taxon>Pentapetalae</taxon>
        <taxon>asterids</taxon>
        <taxon>campanulids</taxon>
        <taxon>Asterales</taxon>
        <taxon>Asteraceae</taxon>
        <taxon>Asteroideae</taxon>
        <taxon>Anthemideae</taxon>
        <taxon>Anthemidinae</taxon>
        <taxon>Tanacetum</taxon>
    </lineage>
</organism>
<feature type="compositionally biased region" description="Polar residues" evidence="1">
    <location>
        <begin position="432"/>
        <end position="441"/>
    </location>
</feature>
<proteinExistence type="predicted"/>
<reference evidence="3" key="1">
    <citation type="journal article" date="2019" name="Sci. Rep.">
        <title>Draft genome of Tanacetum cinerariifolium, the natural source of mosquito coil.</title>
        <authorList>
            <person name="Yamashiro T."/>
            <person name="Shiraishi A."/>
            <person name="Satake H."/>
            <person name="Nakayama K."/>
        </authorList>
    </citation>
    <scope>NUCLEOTIDE SEQUENCE</scope>
</reference>
<feature type="region of interest" description="Disordered" evidence="1">
    <location>
        <begin position="334"/>
        <end position="462"/>
    </location>
</feature>
<dbReference type="EMBL" id="BKCJ010008457">
    <property type="protein sequence ID" value="GEU82320.1"/>
    <property type="molecule type" value="Genomic_DNA"/>
</dbReference>
<comment type="caution">
    <text evidence="3">The sequence shown here is derived from an EMBL/GenBank/DDBJ whole genome shotgun (WGS) entry which is preliminary data.</text>
</comment>
<feature type="compositionally biased region" description="Polar residues" evidence="1">
    <location>
        <begin position="411"/>
        <end position="420"/>
    </location>
</feature>
<gene>
    <name evidence="3" type="ORF">Tci_054298</name>
</gene>
<evidence type="ECO:0000256" key="1">
    <source>
        <dbReference type="SAM" id="MobiDB-lite"/>
    </source>
</evidence>
<feature type="domain" description="Reverse transcriptase Ty1/copia-type" evidence="2">
    <location>
        <begin position="10"/>
        <end position="53"/>
    </location>
</feature>
<evidence type="ECO:0000259" key="2">
    <source>
        <dbReference type="Pfam" id="PF07727"/>
    </source>
</evidence>
<feature type="region of interest" description="Disordered" evidence="1">
    <location>
        <begin position="148"/>
        <end position="167"/>
    </location>
</feature>
<name>A0A6L2N876_TANCI</name>
<dbReference type="AlphaFoldDB" id="A0A6L2N876"/>
<feature type="compositionally biased region" description="Polar residues" evidence="1">
    <location>
        <begin position="374"/>
        <end position="388"/>
    </location>
</feature>
<feature type="compositionally biased region" description="Basic and acidic residues" evidence="1">
    <location>
        <begin position="442"/>
        <end position="453"/>
    </location>
</feature>
<dbReference type="Pfam" id="PF07727">
    <property type="entry name" value="RVT_2"/>
    <property type="match status" value="1"/>
</dbReference>
<feature type="compositionally biased region" description="Basic and acidic residues" evidence="1">
    <location>
        <begin position="350"/>
        <end position="373"/>
    </location>
</feature>
<accession>A0A6L2N876</accession>
<protein>
    <submittedName>
        <fullName evidence="3">Retrovirus-related Pol polyprotein from transposon TNT 1-94</fullName>
    </submittedName>
</protein>
<feature type="compositionally biased region" description="Basic and acidic residues" evidence="1">
    <location>
        <begin position="393"/>
        <end position="410"/>
    </location>
</feature>
<dbReference type="InterPro" id="IPR013103">
    <property type="entry name" value="RVT_2"/>
</dbReference>